<organism evidence="1 2">
    <name type="scientific">Candidatus Monoglobus merdigallinarum</name>
    <dbReference type="NCBI Taxonomy" id="2838698"/>
    <lineage>
        <taxon>Bacteria</taxon>
        <taxon>Bacillati</taxon>
        <taxon>Bacillota</taxon>
        <taxon>Clostridia</taxon>
        <taxon>Monoglobales</taxon>
        <taxon>Monoglobaceae</taxon>
        <taxon>Monoglobus</taxon>
    </lineage>
</organism>
<comment type="caution">
    <text evidence="1">The sequence shown here is derived from an EMBL/GenBank/DDBJ whole genome shotgun (WGS) entry which is preliminary data.</text>
</comment>
<name>A0A9D1TM10_9FIRM</name>
<accession>A0A9D1TM10</accession>
<dbReference type="AlphaFoldDB" id="A0A9D1TM10"/>
<gene>
    <name evidence="1" type="ORF">H9900_02530</name>
</gene>
<evidence type="ECO:0000313" key="1">
    <source>
        <dbReference type="EMBL" id="HIV85669.1"/>
    </source>
</evidence>
<dbReference type="EMBL" id="DXIJ01000052">
    <property type="protein sequence ID" value="HIV85669.1"/>
    <property type="molecule type" value="Genomic_DNA"/>
</dbReference>
<proteinExistence type="predicted"/>
<evidence type="ECO:0000313" key="2">
    <source>
        <dbReference type="Proteomes" id="UP000824162"/>
    </source>
</evidence>
<dbReference type="Proteomes" id="UP000824162">
    <property type="component" value="Unassembled WGS sequence"/>
</dbReference>
<protein>
    <submittedName>
        <fullName evidence="1">Uncharacterized protein</fullName>
    </submittedName>
</protein>
<feature type="non-terminal residue" evidence="1">
    <location>
        <position position="1"/>
    </location>
</feature>
<sequence>AWALNNYSEVYVIDYRCFNNYYGREESSREFKISEFYEKVRFDDLVIMNYPVSVNGTQELDALAAIAG</sequence>
<reference evidence="1" key="1">
    <citation type="journal article" date="2021" name="PeerJ">
        <title>Extensive microbial diversity within the chicken gut microbiome revealed by metagenomics and culture.</title>
        <authorList>
            <person name="Gilroy R."/>
            <person name="Ravi A."/>
            <person name="Getino M."/>
            <person name="Pursley I."/>
            <person name="Horton D.L."/>
            <person name="Alikhan N.F."/>
            <person name="Baker D."/>
            <person name="Gharbi K."/>
            <person name="Hall N."/>
            <person name="Watson M."/>
            <person name="Adriaenssens E.M."/>
            <person name="Foster-Nyarko E."/>
            <person name="Jarju S."/>
            <person name="Secka A."/>
            <person name="Antonio M."/>
            <person name="Oren A."/>
            <person name="Chaudhuri R.R."/>
            <person name="La Ragione R."/>
            <person name="Hildebrand F."/>
            <person name="Pallen M.J."/>
        </authorList>
    </citation>
    <scope>NUCLEOTIDE SEQUENCE</scope>
    <source>
        <strain evidence="1">5790</strain>
    </source>
</reference>
<reference evidence="1" key="2">
    <citation type="submission" date="2021-04" db="EMBL/GenBank/DDBJ databases">
        <authorList>
            <person name="Gilroy R."/>
        </authorList>
    </citation>
    <scope>NUCLEOTIDE SEQUENCE</scope>
    <source>
        <strain evidence="1">5790</strain>
    </source>
</reference>